<name>A0A1I7KL77_9BURK</name>
<organism evidence="1 2">
    <name type="scientific">Paenacidovorax caeni</name>
    <dbReference type="NCBI Taxonomy" id="343013"/>
    <lineage>
        <taxon>Bacteria</taxon>
        <taxon>Pseudomonadati</taxon>
        <taxon>Pseudomonadota</taxon>
        <taxon>Betaproteobacteria</taxon>
        <taxon>Burkholderiales</taxon>
        <taxon>Comamonadaceae</taxon>
        <taxon>Paenacidovorax</taxon>
    </lineage>
</organism>
<evidence type="ECO:0008006" key="3">
    <source>
        <dbReference type="Google" id="ProtNLM"/>
    </source>
</evidence>
<dbReference type="OrthoDB" id="9984869at2"/>
<evidence type="ECO:0000313" key="1">
    <source>
        <dbReference type="EMBL" id="SFU98199.1"/>
    </source>
</evidence>
<dbReference type="RefSeq" id="WP_074930435.1">
    <property type="nucleotide sequence ID" value="NZ_FPBX01000056.1"/>
</dbReference>
<keyword evidence="2" id="KW-1185">Reference proteome</keyword>
<proteinExistence type="predicted"/>
<protein>
    <recommendedName>
        <fullName evidence="3">MerR HTH family regulatory protein</fullName>
    </recommendedName>
</protein>
<reference evidence="1 2" key="1">
    <citation type="submission" date="2016-10" db="EMBL/GenBank/DDBJ databases">
        <authorList>
            <person name="de Groot N.N."/>
        </authorList>
    </citation>
    <scope>NUCLEOTIDE SEQUENCE [LARGE SCALE GENOMIC DNA]</scope>
    <source>
        <strain evidence="1 2">R-24608</strain>
    </source>
</reference>
<accession>A0A1I7KL77</accession>
<dbReference type="AlphaFoldDB" id="A0A1I7KL77"/>
<sequence length="74" mass="8422">MLDLINTEEVAYRLGVPPSYVAQMEEDGLIESKKLAGEKFYDPFQISRLPGYQLDTPSLNQSQYLLALCEESTY</sequence>
<evidence type="ECO:0000313" key="2">
    <source>
        <dbReference type="Proteomes" id="UP000183656"/>
    </source>
</evidence>
<dbReference type="EMBL" id="FPBX01000056">
    <property type="protein sequence ID" value="SFU98199.1"/>
    <property type="molecule type" value="Genomic_DNA"/>
</dbReference>
<gene>
    <name evidence="1" type="ORF">SAMN04489707_105624</name>
</gene>
<dbReference type="Proteomes" id="UP000183656">
    <property type="component" value="Unassembled WGS sequence"/>
</dbReference>